<keyword evidence="1" id="KW-0472">Membrane</keyword>
<feature type="transmembrane region" description="Helical" evidence="1">
    <location>
        <begin position="97"/>
        <end position="119"/>
    </location>
</feature>
<dbReference type="Gene3D" id="1.10.260.40">
    <property type="entry name" value="lambda repressor-like DNA-binding domains"/>
    <property type="match status" value="1"/>
</dbReference>
<organism evidence="3 4">
    <name type="scientific">Apilactobacillus apisilvae</name>
    <dbReference type="NCBI Taxonomy" id="2923364"/>
    <lineage>
        <taxon>Bacteria</taxon>
        <taxon>Bacillati</taxon>
        <taxon>Bacillota</taxon>
        <taxon>Bacilli</taxon>
        <taxon>Lactobacillales</taxon>
        <taxon>Lactobacillaceae</taxon>
        <taxon>Apilactobacillus</taxon>
    </lineage>
</organism>
<keyword evidence="4" id="KW-1185">Reference proteome</keyword>
<evidence type="ECO:0000259" key="2">
    <source>
        <dbReference type="PROSITE" id="PS50943"/>
    </source>
</evidence>
<gene>
    <name evidence="3" type="ORF">MOO46_04845</name>
</gene>
<dbReference type="SMART" id="SM00530">
    <property type="entry name" value="HTH_XRE"/>
    <property type="match status" value="1"/>
</dbReference>
<accession>A0ABY4PGU5</accession>
<proteinExistence type="predicted"/>
<feature type="transmembrane region" description="Helical" evidence="1">
    <location>
        <begin position="73"/>
        <end position="91"/>
    </location>
</feature>
<dbReference type="InterPro" id="IPR010982">
    <property type="entry name" value="Lambda_DNA-bd_dom_sf"/>
</dbReference>
<dbReference type="CDD" id="cd00093">
    <property type="entry name" value="HTH_XRE"/>
    <property type="match status" value="1"/>
</dbReference>
<dbReference type="RefSeq" id="WP_249510568.1">
    <property type="nucleotide sequence ID" value="NZ_CP093362.1"/>
</dbReference>
<feature type="transmembrane region" description="Helical" evidence="1">
    <location>
        <begin position="168"/>
        <end position="187"/>
    </location>
</feature>
<name>A0ABY4PGU5_9LACO</name>
<dbReference type="EMBL" id="CP093362">
    <property type="protein sequence ID" value="UQS84582.1"/>
    <property type="molecule type" value="Genomic_DNA"/>
</dbReference>
<dbReference type="SUPFAM" id="SSF47413">
    <property type="entry name" value="lambda repressor-like DNA-binding domains"/>
    <property type="match status" value="1"/>
</dbReference>
<dbReference type="PROSITE" id="PS50943">
    <property type="entry name" value="HTH_CROC1"/>
    <property type="match status" value="1"/>
</dbReference>
<evidence type="ECO:0000256" key="1">
    <source>
        <dbReference type="SAM" id="Phobius"/>
    </source>
</evidence>
<dbReference type="Proteomes" id="UP000831859">
    <property type="component" value="Chromosome"/>
</dbReference>
<evidence type="ECO:0000313" key="3">
    <source>
        <dbReference type="EMBL" id="UQS84582.1"/>
    </source>
</evidence>
<reference evidence="3 4" key="1">
    <citation type="journal article" date="2022" name="Int. J. Syst. Evol. Microbiol.">
        <title>Apilactobacillus apisilvae sp. nov., Nicolia spurrieriana gen. nov. sp. nov., Bombilactobacillus folatiphilus sp. nov. and Bombilactobacillus thymidiniphilus sp. nov., four new lactic acid bacterial isolates from stingless bees Tetragonula carbonaria and Austroplebeia australis.</title>
        <authorList>
            <person name="Oliphant S.A."/>
            <person name="Watson-Haigh N.S."/>
            <person name="Sumby K.M."/>
            <person name="Gardner J."/>
            <person name="Groom S."/>
            <person name="Jiranek V."/>
        </authorList>
    </citation>
    <scope>NUCLEOTIDE SEQUENCE [LARGE SCALE GENOMIC DNA]</scope>
    <source>
        <strain evidence="3 4">SG5_A10</strain>
    </source>
</reference>
<evidence type="ECO:0000313" key="4">
    <source>
        <dbReference type="Proteomes" id="UP000831859"/>
    </source>
</evidence>
<sequence length="191" mass="22037">MNLGERLKDIRDDRDLSIKDVAYKSRISENKIYNFEINSNQPNIFQLDKLATCYNLPLKEIVNKTEVNHEITIRFWINLLVIMPLLCTFMLNRYDNFLASIIIMVVCVSLSAYITHLGAMNEIIKKLAWQNPITLFIQKYIHRGIAYTISFLMLFAGIALFFTVDFGWGILLGLAGFFAVLGTAMRWDANK</sequence>
<dbReference type="InterPro" id="IPR001387">
    <property type="entry name" value="Cro/C1-type_HTH"/>
</dbReference>
<feature type="domain" description="HTH cro/C1-type" evidence="2">
    <location>
        <begin position="7"/>
        <end position="61"/>
    </location>
</feature>
<feature type="transmembrane region" description="Helical" evidence="1">
    <location>
        <begin position="140"/>
        <end position="162"/>
    </location>
</feature>
<keyword evidence="1" id="KW-0812">Transmembrane</keyword>
<protein>
    <submittedName>
        <fullName evidence="3">Helix-turn-helix domain-containing protein</fullName>
    </submittedName>
</protein>
<keyword evidence="1" id="KW-1133">Transmembrane helix</keyword>